<dbReference type="Gene3D" id="2.40.50.100">
    <property type="match status" value="1"/>
</dbReference>
<organism evidence="5 6">
    <name type="scientific">Kangiella taiwanensis</name>
    <dbReference type="NCBI Taxonomy" id="1079179"/>
    <lineage>
        <taxon>Bacteria</taxon>
        <taxon>Pseudomonadati</taxon>
        <taxon>Pseudomonadota</taxon>
        <taxon>Gammaproteobacteria</taxon>
        <taxon>Kangiellales</taxon>
        <taxon>Kangiellaceae</taxon>
        <taxon>Kangiella</taxon>
    </lineage>
</organism>
<dbReference type="EMBL" id="BAABFU010000001">
    <property type="protein sequence ID" value="GAA4344378.1"/>
    <property type="molecule type" value="Genomic_DNA"/>
</dbReference>
<evidence type="ECO:0000313" key="5">
    <source>
        <dbReference type="EMBL" id="GAA4344378.1"/>
    </source>
</evidence>
<dbReference type="NCBIfam" id="TIGR01730">
    <property type="entry name" value="RND_mfp"/>
    <property type="match status" value="1"/>
</dbReference>
<accession>A0ABP8HU43</accession>
<evidence type="ECO:0000313" key="6">
    <source>
        <dbReference type="Proteomes" id="UP001501294"/>
    </source>
</evidence>
<feature type="compositionally biased region" description="Polar residues" evidence="3">
    <location>
        <begin position="396"/>
        <end position="406"/>
    </location>
</feature>
<reference evidence="6" key="1">
    <citation type="journal article" date="2019" name="Int. J. Syst. Evol. Microbiol.">
        <title>The Global Catalogue of Microorganisms (GCM) 10K type strain sequencing project: providing services to taxonomists for standard genome sequencing and annotation.</title>
        <authorList>
            <consortium name="The Broad Institute Genomics Platform"/>
            <consortium name="The Broad Institute Genome Sequencing Center for Infectious Disease"/>
            <person name="Wu L."/>
            <person name="Ma J."/>
        </authorList>
    </citation>
    <scope>NUCLEOTIDE SEQUENCE [LARGE SCALE GENOMIC DNA]</scope>
    <source>
        <strain evidence="6">JCM 17727</strain>
    </source>
</reference>
<feature type="region of interest" description="Disordered" evidence="3">
    <location>
        <begin position="384"/>
        <end position="406"/>
    </location>
</feature>
<dbReference type="InterPro" id="IPR058625">
    <property type="entry name" value="MdtA-like_BSH"/>
</dbReference>
<feature type="coiled-coil region" evidence="2">
    <location>
        <begin position="115"/>
        <end position="182"/>
    </location>
</feature>
<name>A0ABP8HU43_9GAMM</name>
<dbReference type="Gene3D" id="2.40.420.20">
    <property type="match status" value="1"/>
</dbReference>
<dbReference type="Proteomes" id="UP001501294">
    <property type="component" value="Unassembled WGS sequence"/>
</dbReference>
<evidence type="ECO:0000259" key="4">
    <source>
        <dbReference type="Pfam" id="PF25917"/>
    </source>
</evidence>
<evidence type="ECO:0000256" key="3">
    <source>
        <dbReference type="SAM" id="MobiDB-lite"/>
    </source>
</evidence>
<proteinExistence type="inferred from homology"/>
<comment type="similarity">
    <text evidence="1">Belongs to the membrane fusion protein (MFP) (TC 8.A.1) family.</text>
</comment>
<dbReference type="RefSeq" id="WP_223577287.1">
    <property type="nucleotide sequence ID" value="NZ_BAABFU010000001.1"/>
</dbReference>
<dbReference type="Gene3D" id="2.40.30.170">
    <property type="match status" value="1"/>
</dbReference>
<sequence length="406" mass="44490">MSSKKKNMLLSVILPLIILISVIVLVKIMTSSKPKAFNRKPPETVETIEVAPVVYEDYQVFIDSYGNIEAAMSSQLVAQVSGQVVSVAENFKTGLPIKKGQELLRIDARDYDIEVRIARAEVANARLALNEEKARAEQAIKDWEKINPGRKASDLVLRKPQLASAQAKLDAASARLEKAKLALSRATVVAPYDGYIVERLVSIGELINSNTPVARIFSSDSLEVRLPVPSNKVQFLKSPSNGVAQAKLVADFAGQTESWIVPVDRSDSVIDEDTRQWYITAKLPPKFLADNPKVKVGQFVSAEIEGELLQDVVVIPSTVLTADDQIFVYREGAVYRRDIDILWQDEKNTVINPKGATPALEEGESLVTSRLSFVADGAKARLKDDMSHASGKSKPMVNSSTSSTVE</sequence>
<evidence type="ECO:0000256" key="1">
    <source>
        <dbReference type="ARBA" id="ARBA00009477"/>
    </source>
</evidence>
<gene>
    <name evidence="5" type="ORF">GCM10023150_03770</name>
</gene>
<evidence type="ECO:0000256" key="2">
    <source>
        <dbReference type="SAM" id="Coils"/>
    </source>
</evidence>
<dbReference type="PANTHER" id="PTHR30469">
    <property type="entry name" value="MULTIDRUG RESISTANCE PROTEIN MDTA"/>
    <property type="match status" value="1"/>
</dbReference>
<dbReference type="SUPFAM" id="SSF111369">
    <property type="entry name" value="HlyD-like secretion proteins"/>
    <property type="match status" value="1"/>
</dbReference>
<keyword evidence="2" id="KW-0175">Coiled coil</keyword>
<dbReference type="PANTHER" id="PTHR30469:SF12">
    <property type="entry name" value="MULTIDRUG RESISTANCE PROTEIN MDTA"/>
    <property type="match status" value="1"/>
</dbReference>
<dbReference type="Gene3D" id="1.10.287.470">
    <property type="entry name" value="Helix hairpin bin"/>
    <property type="match status" value="1"/>
</dbReference>
<protein>
    <submittedName>
        <fullName evidence="5">Efflux RND transporter periplasmic adaptor subunit</fullName>
    </submittedName>
</protein>
<dbReference type="InterPro" id="IPR006143">
    <property type="entry name" value="RND_pump_MFP"/>
</dbReference>
<feature type="domain" description="Multidrug resistance protein MdtA-like barrel-sandwich hybrid" evidence="4">
    <location>
        <begin position="76"/>
        <end position="213"/>
    </location>
</feature>
<dbReference type="Pfam" id="PF25917">
    <property type="entry name" value="BSH_RND"/>
    <property type="match status" value="1"/>
</dbReference>
<comment type="caution">
    <text evidence="5">The sequence shown here is derived from an EMBL/GenBank/DDBJ whole genome shotgun (WGS) entry which is preliminary data.</text>
</comment>
<keyword evidence="6" id="KW-1185">Reference proteome</keyword>